<dbReference type="NCBIfam" id="NF001503">
    <property type="entry name" value="PRK00349.1"/>
    <property type="match status" value="1"/>
</dbReference>
<keyword evidence="7" id="KW-0228">DNA excision</keyword>
<accession>A0A6L5YDK7</accession>
<evidence type="ECO:0000256" key="10">
    <source>
        <dbReference type="ARBA" id="ARBA00022840"/>
    </source>
</evidence>
<dbReference type="NCBIfam" id="TIGR00630">
    <property type="entry name" value="uvra"/>
    <property type="match status" value="1"/>
</dbReference>
<reference evidence="18 19" key="1">
    <citation type="submission" date="2019-08" db="EMBL/GenBank/DDBJ databases">
        <title>In-depth cultivation of the pig gut microbiome towards novel bacterial diversity and tailored functional studies.</title>
        <authorList>
            <person name="Wylensek D."/>
            <person name="Hitch T.C.A."/>
            <person name="Clavel T."/>
        </authorList>
    </citation>
    <scope>NUCLEOTIDE SEQUENCE [LARGE SCALE GENOMIC DNA]</scope>
    <source>
        <strain evidence="18 19">SM-530-WT-4B</strain>
    </source>
</reference>
<dbReference type="Pfam" id="PF17760">
    <property type="entry name" value="UvrA_inter"/>
    <property type="match status" value="1"/>
</dbReference>
<evidence type="ECO:0000256" key="7">
    <source>
        <dbReference type="ARBA" id="ARBA00022769"/>
    </source>
</evidence>
<dbReference type="PROSITE" id="PS00211">
    <property type="entry name" value="ABC_TRANSPORTER_1"/>
    <property type="match status" value="2"/>
</dbReference>
<dbReference type="Gene3D" id="1.10.8.280">
    <property type="entry name" value="ABC transporter ATPase domain-like"/>
    <property type="match status" value="1"/>
</dbReference>
<dbReference type="GO" id="GO:0009380">
    <property type="term" value="C:excinuclease repair complex"/>
    <property type="evidence" value="ECO:0007669"/>
    <property type="project" value="InterPro"/>
</dbReference>
<dbReference type="RefSeq" id="WP_326830918.1">
    <property type="nucleotide sequence ID" value="NZ_VUNH01000009.1"/>
</dbReference>
<keyword evidence="11" id="KW-0267">Excision nuclease</keyword>
<evidence type="ECO:0000256" key="15">
    <source>
        <dbReference type="ARBA" id="ARBA00039316"/>
    </source>
</evidence>
<dbReference type="Gene3D" id="3.40.50.300">
    <property type="entry name" value="P-loop containing nucleotide triphosphate hydrolases"/>
    <property type="match status" value="3"/>
</dbReference>
<dbReference type="InterPro" id="IPR041552">
    <property type="entry name" value="UvrA_DNA-bd"/>
</dbReference>
<sequence length="951" mass="105740">MPRQEIVIRNAREHNLKGVSLEIPKNKLVVITGPSGSGKSSLAFDTLYAEGQRRYVESLSSYARQFLGVQKKPDVDDIEGLSPAISIEQKGTSHNPRSTVGTVTEIYDYLRLLFARAGTPYCPRCGKPVHKYSVDEIVDRIYRQHGGARLEVLAPAVRAKKGEFKNVFAALRKKGFMRVRVDGEVLWLEEEIPLDKNKKHSVEVVVDRMSVQPDRKGRMAEAVQTALQLGEGFVIIAADGSEDMLTERFVCPDCDISLPDIQPALFSFNNPMGACPDCSGLGSHSHFSEELAVNPDLSVRGGALLPFRGRQYMMYRLEELAKKVKLDLDVPYKKLAQEQKQILLYGSDVRMPLQFERGGEVSEYQGRYEGLLPWLQRYYDSTESESTAEELERYRSEDECQTCHGTRLRPEALSVRFWGKNIDELTSLPVSDFYEIVKQHKDDPGQNEIVSQVIVELEKRLSFLVEVGVGYLTLKRRADTLSGGESQRIRLATQIGSKLSGIMYVLDEPTIGLHSRDTGKLIGALKSVRDMDNTVIVVEHDRDTMLAADYIVEIGPGAGSYGGEVVQRGAADEFRKTNSLTGPYLRGDRCGMVRSERLALPKERLTITGAAEHNLKGVDISIPLNSLVCLTGVSGSGKSSLMYDVLYRGLRRKLDADYRDRPGRHKDILGWEQLKNVAMVDQSPIGRTPRSNPATYTGVFSAIRELYSQLPEAKLRGYASGRFSFNVKGGRCEACGGAGERRVSMLFMPDVYVECDVCHGTRYNRETLEVKFKGHSIADVLNLSVDEAMELFKDLPKIARKLEFLQRAGLGYIHLGQSALTLSGGEAQRVKLAKELSKRFGGSTLYLLDEPSTGLFYPDVARLLRILHALVDQGNSVLLIEHNMDIICSSDYVIDLGPEGGSAGGRVVDCGAPRELAERGKGYTAEAIREYLHDFEKNGEVKSNGAARRKK</sequence>
<evidence type="ECO:0000256" key="8">
    <source>
        <dbReference type="ARBA" id="ARBA00022771"/>
    </source>
</evidence>
<comment type="caution">
    <text evidence="18">The sequence shown here is derived from an EMBL/GenBank/DDBJ whole genome shotgun (WGS) entry which is preliminary data.</text>
</comment>
<evidence type="ECO:0000256" key="16">
    <source>
        <dbReference type="ARBA" id="ARBA00042156"/>
    </source>
</evidence>
<evidence type="ECO:0000256" key="9">
    <source>
        <dbReference type="ARBA" id="ARBA00022833"/>
    </source>
</evidence>
<dbReference type="GO" id="GO:0006289">
    <property type="term" value="P:nucleotide-excision repair"/>
    <property type="evidence" value="ECO:0007669"/>
    <property type="project" value="InterPro"/>
</dbReference>
<protein>
    <recommendedName>
        <fullName evidence="15">UvrABC system protein A</fullName>
    </recommendedName>
    <alternativeName>
        <fullName evidence="16">Excinuclease ABC subunit A</fullName>
    </alternativeName>
</protein>
<dbReference type="Gene3D" id="3.30.190.20">
    <property type="match status" value="1"/>
</dbReference>
<evidence type="ECO:0000256" key="1">
    <source>
        <dbReference type="ARBA" id="ARBA00004496"/>
    </source>
</evidence>
<keyword evidence="19" id="KW-1185">Reference proteome</keyword>
<evidence type="ECO:0000313" key="18">
    <source>
        <dbReference type="EMBL" id="MST56173.1"/>
    </source>
</evidence>
<dbReference type="AlphaFoldDB" id="A0A6L5YDK7"/>
<organism evidence="18 19">
    <name type="scientific">Pyramidobacter porci</name>
    <dbReference type="NCBI Taxonomy" id="2605789"/>
    <lineage>
        <taxon>Bacteria</taxon>
        <taxon>Thermotogati</taxon>
        <taxon>Synergistota</taxon>
        <taxon>Synergistia</taxon>
        <taxon>Synergistales</taxon>
        <taxon>Dethiosulfovibrionaceae</taxon>
        <taxon>Pyramidobacter</taxon>
    </lineage>
</organism>
<evidence type="ECO:0000256" key="5">
    <source>
        <dbReference type="ARBA" id="ARBA00022741"/>
    </source>
</evidence>
<keyword evidence="18" id="KW-0378">Hydrolase</keyword>
<dbReference type="Pfam" id="PF17755">
    <property type="entry name" value="UvrA_DNA-bind"/>
    <property type="match status" value="1"/>
</dbReference>
<dbReference type="SUPFAM" id="SSF52540">
    <property type="entry name" value="P-loop containing nucleoside triphosphate hydrolases"/>
    <property type="match status" value="2"/>
</dbReference>
<evidence type="ECO:0000256" key="14">
    <source>
        <dbReference type="ARBA" id="ARBA00038000"/>
    </source>
</evidence>
<dbReference type="GO" id="GO:0016887">
    <property type="term" value="F:ATP hydrolysis activity"/>
    <property type="evidence" value="ECO:0007669"/>
    <property type="project" value="InterPro"/>
</dbReference>
<dbReference type="CDD" id="cd03271">
    <property type="entry name" value="ABC_UvrA_II"/>
    <property type="match status" value="1"/>
</dbReference>
<keyword evidence="5" id="KW-0547">Nucleotide-binding</keyword>
<dbReference type="GO" id="GO:0005737">
    <property type="term" value="C:cytoplasm"/>
    <property type="evidence" value="ECO:0007669"/>
    <property type="project" value="UniProtKB-SubCell"/>
</dbReference>
<evidence type="ECO:0000313" key="19">
    <source>
        <dbReference type="Proteomes" id="UP000473699"/>
    </source>
</evidence>
<dbReference type="InterPro" id="IPR003439">
    <property type="entry name" value="ABC_transporter-like_ATP-bd"/>
</dbReference>
<evidence type="ECO:0000256" key="4">
    <source>
        <dbReference type="ARBA" id="ARBA00022737"/>
    </source>
</evidence>
<dbReference type="InterPro" id="IPR027417">
    <property type="entry name" value="P-loop_NTPase"/>
</dbReference>
<dbReference type="InterPro" id="IPR041102">
    <property type="entry name" value="UvrA_inter"/>
</dbReference>
<dbReference type="EMBL" id="VUNH01000009">
    <property type="protein sequence ID" value="MST56173.1"/>
    <property type="molecule type" value="Genomic_DNA"/>
</dbReference>
<keyword evidence="2" id="KW-0963">Cytoplasm</keyword>
<keyword evidence="13" id="KW-0234">DNA repair</keyword>
<keyword evidence="3" id="KW-0479">Metal-binding</keyword>
<dbReference type="InterPro" id="IPR004602">
    <property type="entry name" value="UvrA"/>
</dbReference>
<keyword evidence="6" id="KW-0227">DNA damage</keyword>
<keyword evidence="10" id="KW-0067">ATP-binding</keyword>
<dbReference type="PANTHER" id="PTHR43152:SF3">
    <property type="entry name" value="UVRABC SYSTEM PROTEIN A"/>
    <property type="match status" value="1"/>
</dbReference>
<keyword evidence="12" id="KW-0238">DNA-binding</keyword>
<evidence type="ECO:0000256" key="12">
    <source>
        <dbReference type="ARBA" id="ARBA00023125"/>
    </source>
</evidence>
<dbReference type="GO" id="GO:0003677">
    <property type="term" value="F:DNA binding"/>
    <property type="evidence" value="ECO:0007669"/>
    <property type="project" value="UniProtKB-KW"/>
</dbReference>
<keyword evidence="9" id="KW-0862">Zinc</keyword>
<keyword evidence="4" id="KW-0677">Repeat</keyword>
<evidence type="ECO:0000256" key="2">
    <source>
        <dbReference type="ARBA" id="ARBA00022490"/>
    </source>
</evidence>
<evidence type="ECO:0000256" key="13">
    <source>
        <dbReference type="ARBA" id="ARBA00023204"/>
    </source>
</evidence>
<gene>
    <name evidence="18" type="primary">uvrA</name>
    <name evidence="18" type="ORF">FYJ74_09030</name>
</gene>
<dbReference type="InterPro" id="IPR017871">
    <property type="entry name" value="ABC_transporter-like_CS"/>
</dbReference>
<keyword evidence="8" id="KW-0863">Zinc-finger</keyword>
<comment type="subcellular location">
    <subcellularLocation>
        <location evidence="1">Cytoplasm</location>
    </subcellularLocation>
</comment>
<dbReference type="GO" id="GO:0005524">
    <property type="term" value="F:ATP binding"/>
    <property type="evidence" value="ECO:0007669"/>
    <property type="project" value="UniProtKB-KW"/>
</dbReference>
<dbReference type="GO" id="GO:0008270">
    <property type="term" value="F:zinc ion binding"/>
    <property type="evidence" value="ECO:0007669"/>
    <property type="project" value="UniProtKB-KW"/>
</dbReference>
<name>A0A6L5YDK7_9BACT</name>
<proteinExistence type="inferred from homology"/>
<dbReference type="PROSITE" id="PS50893">
    <property type="entry name" value="ABC_TRANSPORTER_2"/>
    <property type="match status" value="1"/>
</dbReference>
<dbReference type="Proteomes" id="UP000473699">
    <property type="component" value="Unassembled WGS sequence"/>
</dbReference>
<dbReference type="PANTHER" id="PTHR43152">
    <property type="entry name" value="UVRABC SYSTEM PROTEIN A"/>
    <property type="match status" value="1"/>
</dbReference>
<evidence type="ECO:0000259" key="17">
    <source>
        <dbReference type="PROSITE" id="PS50893"/>
    </source>
</evidence>
<comment type="similarity">
    <text evidence="14">Belongs to the ABC transporter superfamily. UvrA family.</text>
</comment>
<feature type="domain" description="ABC transporter" evidence="17">
    <location>
        <begin position="600"/>
        <end position="929"/>
    </location>
</feature>
<evidence type="ECO:0000256" key="6">
    <source>
        <dbReference type="ARBA" id="ARBA00022763"/>
    </source>
</evidence>
<evidence type="ECO:0000256" key="11">
    <source>
        <dbReference type="ARBA" id="ARBA00022881"/>
    </source>
</evidence>
<dbReference type="Gene3D" id="1.20.1580.10">
    <property type="entry name" value="ABC transporter ATPase like domain"/>
    <property type="match status" value="3"/>
</dbReference>
<evidence type="ECO:0000256" key="3">
    <source>
        <dbReference type="ARBA" id="ARBA00022723"/>
    </source>
</evidence>
<dbReference type="GO" id="GO:0004518">
    <property type="term" value="F:nuclease activity"/>
    <property type="evidence" value="ECO:0007669"/>
    <property type="project" value="UniProtKB-KW"/>
</dbReference>